<comment type="caution">
    <text evidence="1">The sequence shown here is derived from an EMBL/GenBank/DDBJ whole genome shotgun (WGS) entry which is preliminary data.</text>
</comment>
<dbReference type="Proteomes" id="UP001150603">
    <property type="component" value="Unassembled WGS sequence"/>
</dbReference>
<evidence type="ECO:0000313" key="1">
    <source>
        <dbReference type="EMBL" id="KAJ1943961.1"/>
    </source>
</evidence>
<gene>
    <name evidence="1" type="ORF">FBU59_002742</name>
</gene>
<keyword evidence="2" id="KW-1185">Reference proteome</keyword>
<proteinExistence type="predicted"/>
<organism evidence="1 2">
    <name type="scientific">Linderina macrospora</name>
    <dbReference type="NCBI Taxonomy" id="4868"/>
    <lineage>
        <taxon>Eukaryota</taxon>
        <taxon>Fungi</taxon>
        <taxon>Fungi incertae sedis</taxon>
        <taxon>Zoopagomycota</taxon>
        <taxon>Kickxellomycotina</taxon>
        <taxon>Kickxellomycetes</taxon>
        <taxon>Kickxellales</taxon>
        <taxon>Kickxellaceae</taxon>
        <taxon>Linderina</taxon>
    </lineage>
</organism>
<accession>A0ACC1JAG9</accession>
<name>A0ACC1JAG9_9FUNG</name>
<protein>
    <submittedName>
        <fullName evidence="1">Uncharacterized protein</fullName>
    </submittedName>
</protein>
<sequence length="746" mass="82019">MNSKKTGGRIRPAPLVLMYAPAIANDSPAAEGRSLSLLTVDTQNEYVDVDLHRQRVRCVLDGVESRGLVYRARRMQSRLDHHLATNRERYIRVYRSRMNRLLETGLFHASDMQTIRAYLYRLETHGDDNGGVASSEAPVSSGRTVFENGQLRERVVVGDVEDALIRLKSRFKLPLEIVESGEFRAFCRAMFQCQRDGGLAAPFYTTAEAYARRAGVVAARRRAGVCARLARSQRYSVLLEKADQRIGVSVAIERQRLFVGWVDDANDDGDATAQRIVTLLAELEHGVAEADPEARPVLVSVVGAQSEIRQAVARAVPCAYQIPSAPQFIDSLASVLLDPGGQFAVHVTSLVEVAKAIIHSHDAHKRWVERKQQPITLPDPAMATSHLHMFQQLVSVDYEFLLQLKTIVSPSCSGYFDNLLDRTLAPMFLALVQIFAVLDQAASVASTKDMSMADLAVLLARLEKSLQVLAAGTHPSSTDDMQMLAKHVILVFRSQLEAEYADALPTMILAHSLSFYPQESVRTTFAPPLALQSILDHARELWTRVTAATELEPHFTMPELYARHAAFCEALETARARYSDDLPSFFSMAKILALAGLAPNHEWDPFETLSAALCDAPVAAVAGLSDRGGGADEEASVQFADQCARDEMEIAISEDLERRNDDAVSTSSPKSVAQHCRELLMATFDYNEATPADAHSDQVAGFGASSDVIAAWQEPNDSPVHSLLLCYFDAAQLAPLVHDEAGSMLY</sequence>
<dbReference type="EMBL" id="JANBPW010001575">
    <property type="protein sequence ID" value="KAJ1943961.1"/>
    <property type="molecule type" value="Genomic_DNA"/>
</dbReference>
<reference evidence="1" key="1">
    <citation type="submission" date="2022-07" db="EMBL/GenBank/DDBJ databases">
        <title>Phylogenomic reconstructions and comparative analyses of Kickxellomycotina fungi.</title>
        <authorList>
            <person name="Reynolds N.K."/>
            <person name="Stajich J.E."/>
            <person name="Barry K."/>
            <person name="Grigoriev I.V."/>
            <person name="Crous P."/>
            <person name="Smith M.E."/>
        </authorList>
    </citation>
    <scope>NUCLEOTIDE SEQUENCE</scope>
    <source>
        <strain evidence="1">NRRL 5244</strain>
    </source>
</reference>
<evidence type="ECO:0000313" key="2">
    <source>
        <dbReference type="Proteomes" id="UP001150603"/>
    </source>
</evidence>